<name>A0AAQ3QE07_9LILI</name>
<dbReference type="PANTHER" id="PTHR31561">
    <property type="entry name" value="3-KETOACYL-COA SYNTHASE"/>
    <property type="match status" value="1"/>
</dbReference>
<dbReference type="Proteomes" id="UP001327560">
    <property type="component" value="Chromosome 5"/>
</dbReference>
<evidence type="ECO:0000313" key="4">
    <source>
        <dbReference type="EMBL" id="WOL07484.1"/>
    </source>
</evidence>
<keyword evidence="2" id="KW-0472">Membrane</keyword>
<reference evidence="4 5" key="1">
    <citation type="submission" date="2023-10" db="EMBL/GenBank/DDBJ databases">
        <title>Chromosome-scale genome assembly provides insights into flower coloration mechanisms of Canna indica.</title>
        <authorList>
            <person name="Li C."/>
        </authorList>
    </citation>
    <scope>NUCLEOTIDE SEQUENCE [LARGE SCALE GENOMIC DNA]</scope>
    <source>
        <tissue evidence="4">Flower</tissue>
    </source>
</reference>
<dbReference type="Pfam" id="PF08392">
    <property type="entry name" value="FAE1_CUT1_RppA"/>
    <property type="match status" value="1"/>
</dbReference>
<keyword evidence="5" id="KW-1185">Reference proteome</keyword>
<evidence type="ECO:0000259" key="3">
    <source>
        <dbReference type="Pfam" id="PF08392"/>
    </source>
</evidence>
<protein>
    <recommendedName>
        <fullName evidence="3">FAE domain-containing protein</fullName>
    </recommendedName>
</protein>
<keyword evidence="2" id="KW-1133">Transmembrane helix</keyword>
<keyword evidence="2" id="KW-0812">Transmembrane</keyword>
<proteinExistence type="predicted"/>
<feature type="domain" description="FAE" evidence="3">
    <location>
        <begin position="34"/>
        <end position="161"/>
    </location>
</feature>
<dbReference type="AlphaFoldDB" id="A0AAQ3QE07"/>
<keyword evidence="1" id="KW-0012">Acyltransferase</keyword>
<accession>A0AAQ3QE07</accession>
<evidence type="ECO:0000256" key="1">
    <source>
        <dbReference type="ARBA" id="ARBA00023315"/>
    </source>
</evidence>
<dbReference type="EMBL" id="CP136894">
    <property type="protein sequence ID" value="WOL07484.1"/>
    <property type="molecule type" value="Genomic_DNA"/>
</dbReference>
<organism evidence="4 5">
    <name type="scientific">Canna indica</name>
    <name type="common">Indian-shot</name>
    <dbReference type="NCBI Taxonomy" id="4628"/>
    <lineage>
        <taxon>Eukaryota</taxon>
        <taxon>Viridiplantae</taxon>
        <taxon>Streptophyta</taxon>
        <taxon>Embryophyta</taxon>
        <taxon>Tracheophyta</taxon>
        <taxon>Spermatophyta</taxon>
        <taxon>Magnoliopsida</taxon>
        <taxon>Liliopsida</taxon>
        <taxon>Zingiberales</taxon>
        <taxon>Cannaceae</taxon>
        <taxon>Canna</taxon>
    </lineage>
</organism>
<dbReference type="GO" id="GO:0016747">
    <property type="term" value="F:acyltransferase activity, transferring groups other than amino-acyl groups"/>
    <property type="evidence" value="ECO:0007669"/>
    <property type="project" value="InterPro"/>
</dbReference>
<dbReference type="InterPro" id="IPR012392">
    <property type="entry name" value="3-ktacl-CoA_syn"/>
</dbReference>
<evidence type="ECO:0000256" key="2">
    <source>
        <dbReference type="SAM" id="Phobius"/>
    </source>
</evidence>
<keyword evidence="1" id="KW-0808">Transferase</keyword>
<gene>
    <name evidence="4" type="ORF">Cni_G16226</name>
</gene>
<dbReference type="GO" id="GO:0016020">
    <property type="term" value="C:membrane"/>
    <property type="evidence" value="ECO:0007669"/>
    <property type="project" value="InterPro"/>
</dbReference>
<dbReference type="InterPro" id="IPR013601">
    <property type="entry name" value="FAE1_typ3_polyketide_synth"/>
</dbReference>
<feature type="transmembrane region" description="Helical" evidence="2">
    <location>
        <begin position="12"/>
        <end position="33"/>
    </location>
</feature>
<dbReference type="GO" id="GO:0006633">
    <property type="term" value="P:fatty acid biosynthetic process"/>
    <property type="evidence" value="ECO:0007669"/>
    <property type="project" value="InterPro"/>
</dbReference>
<sequence length="240" mass="27048">MPSSTSDLVLHPNLILVVFSVLWCTLLALLAHLSTRPRPVLLLDYSCFLLDIDRKCRFEVSQYIAHRSHHYTQKSEDFMRGILLKSGLSDETYVPASFHTHYEPSLRSGFQEAEEVMTLTVDARPSTSSSSSTSIVIVSCGMFTPAPSLSSSLLVHRFALNIEDCKQVKAHASNGLMVKVTLIFLQKVLNCHDLVTRDMQPFMDVLMQLLFLVLLVRIYWQNCLFGNFPATYLSANESTV</sequence>
<evidence type="ECO:0000313" key="5">
    <source>
        <dbReference type="Proteomes" id="UP001327560"/>
    </source>
</evidence>